<dbReference type="Pfam" id="PF00791">
    <property type="entry name" value="ZU5"/>
    <property type="match status" value="1"/>
</dbReference>
<evidence type="ECO:0000259" key="1">
    <source>
        <dbReference type="Pfam" id="PF00791"/>
    </source>
</evidence>
<gene>
    <name evidence="2" type="ORF">BSL78_26064</name>
</gene>
<dbReference type="EMBL" id="MRZV01001558">
    <property type="protein sequence ID" value="PIK37094.1"/>
    <property type="molecule type" value="Genomic_DNA"/>
</dbReference>
<dbReference type="OrthoDB" id="6065502at2759"/>
<feature type="domain" description="ZU5" evidence="1">
    <location>
        <begin position="204"/>
        <end position="241"/>
    </location>
</feature>
<keyword evidence="3" id="KW-1185">Reference proteome</keyword>
<reference evidence="2 3" key="1">
    <citation type="journal article" date="2017" name="PLoS Biol.">
        <title>The sea cucumber genome provides insights into morphological evolution and visceral regeneration.</title>
        <authorList>
            <person name="Zhang X."/>
            <person name="Sun L."/>
            <person name="Yuan J."/>
            <person name="Sun Y."/>
            <person name="Gao Y."/>
            <person name="Zhang L."/>
            <person name="Li S."/>
            <person name="Dai H."/>
            <person name="Hamel J.F."/>
            <person name="Liu C."/>
            <person name="Yu Y."/>
            <person name="Liu S."/>
            <person name="Lin W."/>
            <person name="Guo K."/>
            <person name="Jin S."/>
            <person name="Xu P."/>
            <person name="Storey K.B."/>
            <person name="Huan P."/>
            <person name="Zhang T."/>
            <person name="Zhou Y."/>
            <person name="Zhang J."/>
            <person name="Lin C."/>
            <person name="Li X."/>
            <person name="Xing L."/>
            <person name="Huo D."/>
            <person name="Sun M."/>
            <person name="Wang L."/>
            <person name="Mercier A."/>
            <person name="Li F."/>
            <person name="Yang H."/>
            <person name="Xiang J."/>
        </authorList>
    </citation>
    <scope>NUCLEOTIDE SEQUENCE [LARGE SCALE GENOMIC DNA]</scope>
    <source>
        <strain evidence="2">Shaxun</strain>
        <tissue evidence="2">Muscle</tissue>
    </source>
</reference>
<dbReference type="InterPro" id="IPR000906">
    <property type="entry name" value="ZU5_dom"/>
</dbReference>
<evidence type="ECO:0000313" key="3">
    <source>
        <dbReference type="Proteomes" id="UP000230750"/>
    </source>
</evidence>
<proteinExistence type="predicted"/>
<accession>A0A2G8JMV1</accession>
<evidence type="ECO:0000313" key="2">
    <source>
        <dbReference type="EMBL" id="PIK37094.1"/>
    </source>
</evidence>
<sequence>MNCICLCFAEYDGYKGHKFKDIVKEVCRRESVNFSSEDSRLLLRSKVSMLTFASRSQIPINCLKLSDVVEKVTEKALILKADVSLGVLKTLRAIEVNRWDLMLITQDYEHLIKFIINNKMVEVACLLFPSPPVAVKDEKDLKNLQSRNISVEWIIGANLIHTLNVTTGEWMMEFRLPGRMSAKSSSLKPITDILPTNPLQMELCINTDGGVLALPDTGVSLDIPPGALEKEQLIQMRIIPYNFQGNQPVWRPQPDTPYVLTERNCVIKLNHFSWEKFDIGDEIVDGKKIVLYAGKDLSSSESITEIHVGYYWDLPGGERTVNLNAVSVLVKQYAVFLKEGNVPLTCRFVNIEPPDWTYGAKGKKTKEISFRRVATCKGGFCKFVLNIKEGTQERHNCECYFEAGQGSEIVELLFILK</sequence>
<dbReference type="AlphaFoldDB" id="A0A2G8JMV1"/>
<dbReference type="STRING" id="307972.A0A2G8JMV1"/>
<protein>
    <recommendedName>
        <fullName evidence="1">ZU5 domain-containing protein</fullName>
    </recommendedName>
</protein>
<name>A0A2G8JMV1_STIJA</name>
<comment type="caution">
    <text evidence="2">The sequence shown here is derived from an EMBL/GenBank/DDBJ whole genome shotgun (WGS) entry which is preliminary data.</text>
</comment>
<feature type="non-terminal residue" evidence="2">
    <location>
        <position position="417"/>
    </location>
</feature>
<organism evidence="2 3">
    <name type="scientific">Stichopus japonicus</name>
    <name type="common">Sea cucumber</name>
    <dbReference type="NCBI Taxonomy" id="307972"/>
    <lineage>
        <taxon>Eukaryota</taxon>
        <taxon>Metazoa</taxon>
        <taxon>Echinodermata</taxon>
        <taxon>Eleutherozoa</taxon>
        <taxon>Echinozoa</taxon>
        <taxon>Holothuroidea</taxon>
        <taxon>Aspidochirotacea</taxon>
        <taxon>Aspidochirotida</taxon>
        <taxon>Stichopodidae</taxon>
        <taxon>Apostichopus</taxon>
    </lineage>
</organism>
<dbReference type="Proteomes" id="UP000230750">
    <property type="component" value="Unassembled WGS sequence"/>
</dbReference>
<dbReference type="Gene3D" id="2.60.220.30">
    <property type="match status" value="1"/>
</dbReference>